<comment type="caution">
    <text evidence="1">The sequence shown here is derived from an EMBL/GenBank/DDBJ whole genome shotgun (WGS) entry which is preliminary data.</text>
</comment>
<dbReference type="CDD" id="cd07040">
    <property type="entry name" value="HP"/>
    <property type="match status" value="1"/>
</dbReference>
<dbReference type="Proteomes" id="UP000318307">
    <property type="component" value="Unassembled WGS sequence"/>
</dbReference>
<proteinExistence type="predicted"/>
<name>A0A562R871_9BACT</name>
<keyword evidence="2" id="KW-1185">Reference proteome</keyword>
<protein>
    <submittedName>
        <fullName evidence="1">Phosphohistidine phosphatase SixA</fullName>
    </submittedName>
</protein>
<dbReference type="SUPFAM" id="SSF53254">
    <property type="entry name" value="Phosphoglycerate mutase-like"/>
    <property type="match status" value="1"/>
</dbReference>
<dbReference type="Gene3D" id="3.40.50.1240">
    <property type="entry name" value="Phosphoglycerate mutase-like"/>
    <property type="match status" value="1"/>
</dbReference>
<gene>
    <name evidence="1" type="ORF">LZ24_03135</name>
</gene>
<dbReference type="EMBL" id="VLLC01000042">
    <property type="protein sequence ID" value="TWI64610.1"/>
    <property type="molecule type" value="Genomic_DNA"/>
</dbReference>
<evidence type="ECO:0000313" key="2">
    <source>
        <dbReference type="Proteomes" id="UP000318307"/>
    </source>
</evidence>
<sequence length="184" mass="20532">MEIPANPALLEKIRSGGYVLYMRHGRTDPHQPDQVPIDLEDCATQRPLIDQGRAEIIMVGKALRRAGIPISTVLVSPLCRAVESALLAFGPDFQVENKLMYTAHLTSRQKLPIIARTLELIATPVSEPEQNRMLVAHAPNLADIMGYFPEREGTVIVFRPLGNGKYEYIASILPEDWDGLLDYQ</sequence>
<organism evidence="1 2">
    <name type="scientific">Desulfobotulus alkaliphilus</name>
    <dbReference type="NCBI Taxonomy" id="622671"/>
    <lineage>
        <taxon>Bacteria</taxon>
        <taxon>Pseudomonadati</taxon>
        <taxon>Thermodesulfobacteriota</taxon>
        <taxon>Desulfobacteria</taxon>
        <taxon>Desulfobacterales</taxon>
        <taxon>Desulfobacteraceae</taxon>
        <taxon>Desulfobotulus</taxon>
    </lineage>
</organism>
<dbReference type="AlphaFoldDB" id="A0A562R871"/>
<accession>A0A562R871</accession>
<reference evidence="1 2" key="1">
    <citation type="submission" date="2019-07" db="EMBL/GenBank/DDBJ databases">
        <title>Genome sequencing of 100 strains of the haloalkaliphilic chemolithoautotrophic sulfur-oxidizing bacterium Thioalkalivibrio.</title>
        <authorList>
            <person name="Muyzer G."/>
        </authorList>
    </citation>
    <scope>NUCLEOTIDE SEQUENCE [LARGE SCALE GENOMIC DNA]</scope>
    <source>
        <strain evidence="1 2">ASO4-4</strain>
    </source>
</reference>
<evidence type="ECO:0000313" key="1">
    <source>
        <dbReference type="EMBL" id="TWI64610.1"/>
    </source>
</evidence>
<dbReference type="InterPro" id="IPR029033">
    <property type="entry name" value="His_PPase_superfam"/>
</dbReference>